<dbReference type="PANTHER" id="PTHR37292:SF2">
    <property type="entry name" value="DUF262 DOMAIN-CONTAINING PROTEIN"/>
    <property type="match status" value="1"/>
</dbReference>
<evidence type="ECO:0000313" key="2">
    <source>
        <dbReference type="EMBL" id="SMO89212.1"/>
    </source>
</evidence>
<feature type="domain" description="GmrSD restriction endonucleases N-terminal" evidence="1">
    <location>
        <begin position="11"/>
        <end position="256"/>
    </location>
</feature>
<accession>A0A521EYW3</accession>
<dbReference type="RefSeq" id="WP_142459507.1">
    <property type="nucleotide sequence ID" value="NZ_FXTJ01000006.1"/>
</dbReference>
<dbReference type="PANTHER" id="PTHR37292">
    <property type="entry name" value="VNG6097C"/>
    <property type="match status" value="1"/>
</dbReference>
<gene>
    <name evidence="2" type="ORF">SAMN06273567_106160</name>
</gene>
<protein>
    <recommendedName>
        <fullName evidence="1">GmrSD restriction endonucleases N-terminal domain-containing protein</fullName>
    </recommendedName>
</protein>
<reference evidence="2 3" key="1">
    <citation type="submission" date="2017-05" db="EMBL/GenBank/DDBJ databases">
        <authorList>
            <person name="Varghese N."/>
            <person name="Submissions S."/>
        </authorList>
    </citation>
    <scope>NUCLEOTIDE SEQUENCE [LARGE SCALE GENOMIC DNA]</scope>
    <source>
        <strain evidence="2 3">DSM 46834</strain>
    </source>
</reference>
<organism evidence="2 3">
    <name type="scientific">Geodermatophilus aquaeductus</name>
    <dbReference type="NCBI Taxonomy" id="1564161"/>
    <lineage>
        <taxon>Bacteria</taxon>
        <taxon>Bacillati</taxon>
        <taxon>Actinomycetota</taxon>
        <taxon>Actinomycetes</taxon>
        <taxon>Geodermatophilales</taxon>
        <taxon>Geodermatophilaceae</taxon>
        <taxon>Geodermatophilus</taxon>
    </lineage>
</organism>
<name>A0A521EYW3_9ACTN</name>
<sequence length="591" mass="66793">MAFQTPVTVQEVLAGIHEKRYLLPAIQREFVWGTDQIRQLVDSLMRGYPIGSFLLWNVEPDTASHYAFYDFLTDFHERDHPYATKATVPSGRSAVAILDGQQRLTSLNIAVYGSHAEKKKYAWWNSPDAFPRKRLYLNLLEDPDHEELSLRYDLRFLTDSEAQPQPGEPAKWFRVGDVLKLENSGPALMKALKDRGVDLNEVDAHQRLYDLYEAIRVTKPINYYLEGSQDPDKVLDIFVRVNSGGTTLSYSDLLLSMATNQWEEYDAREEVRALVQELNTGGSREFSFSKDVVLKTALMVAGVDLRFRVTNFTQDNMKKVEKVWSTTRAALLRAATLLSRFGLSTRSLTAHSVVIPIAYLLASKGLDDSYLDSTASAEDRVRLQKWVNRSLMKRGIWGSGLDTTLSRIRQAIDAHGASGFPVEAVQAEMAAIGKSLEFEATEVDELLELKYGGQRTFPVLAMLYPGLDLSKVFHEDHVFPRSRFTRKRLAEAGVAVPDIDVFVAAVDRLPNLQLLQGQANVEKQAVLPAKWLDKAFVSEEQRATYVEQNDLDVLPEDIKEFMDFYEARKACLRDRLQQRLGVKASTAADTP</sequence>
<dbReference type="Proteomes" id="UP000317484">
    <property type="component" value="Unassembled WGS sequence"/>
</dbReference>
<dbReference type="AlphaFoldDB" id="A0A521EYW3"/>
<proteinExistence type="predicted"/>
<evidence type="ECO:0000259" key="1">
    <source>
        <dbReference type="Pfam" id="PF03235"/>
    </source>
</evidence>
<keyword evidence="3" id="KW-1185">Reference proteome</keyword>
<dbReference type="InterPro" id="IPR004919">
    <property type="entry name" value="GmrSD_N"/>
</dbReference>
<evidence type="ECO:0000313" key="3">
    <source>
        <dbReference type="Proteomes" id="UP000317484"/>
    </source>
</evidence>
<dbReference type="EMBL" id="FXTJ01000006">
    <property type="protein sequence ID" value="SMO89212.1"/>
    <property type="molecule type" value="Genomic_DNA"/>
</dbReference>
<dbReference type="Pfam" id="PF03235">
    <property type="entry name" value="GmrSD_N"/>
    <property type="match status" value="1"/>
</dbReference>